<accession>A0A327Q948</accession>
<proteinExistence type="predicted"/>
<gene>
    <name evidence="3" type="ORF">LX64_04040</name>
</gene>
<dbReference type="PROSITE" id="PS51257">
    <property type="entry name" value="PROKAR_LIPOPROTEIN"/>
    <property type="match status" value="1"/>
</dbReference>
<feature type="domain" description="DUF4136" evidence="2">
    <location>
        <begin position="39"/>
        <end position="212"/>
    </location>
</feature>
<organism evidence="3 4">
    <name type="scientific">Chitinophaga skermanii</name>
    <dbReference type="NCBI Taxonomy" id="331697"/>
    <lineage>
        <taxon>Bacteria</taxon>
        <taxon>Pseudomonadati</taxon>
        <taxon>Bacteroidota</taxon>
        <taxon>Chitinophagia</taxon>
        <taxon>Chitinophagales</taxon>
        <taxon>Chitinophagaceae</taxon>
        <taxon>Chitinophaga</taxon>
    </lineage>
</organism>
<dbReference type="OrthoDB" id="959498at2"/>
<dbReference type="EMBL" id="QLLL01000008">
    <property type="protein sequence ID" value="RAJ00338.1"/>
    <property type="molecule type" value="Genomic_DNA"/>
</dbReference>
<evidence type="ECO:0000313" key="3">
    <source>
        <dbReference type="EMBL" id="RAJ00338.1"/>
    </source>
</evidence>
<evidence type="ECO:0000256" key="1">
    <source>
        <dbReference type="SAM" id="SignalP"/>
    </source>
</evidence>
<keyword evidence="4" id="KW-1185">Reference proteome</keyword>
<comment type="caution">
    <text evidence="3">The sequence shown here is derived from an EMBL/GenBank/DDBJ whole genome shotgun (WGS) entry which is preliminary data.</text>
</comment>
<dbReference type="InterPro" id="IPR025411">
    <property type="entry name" value="DUF4136"/>
</dbReference>
<sequence length="219" mass="24351">MKRLWILMGFSLVTAALLSSCRKEPLNNLTQEESRIYITNYDKNANFTTYKTFSIVDSVAVITNRGDHQKALTSYDQKLIATVTKSFQDRGYTLVAKTASPDLAVNLSRIDNTYSSVIIGGPGYWAGYPGYWDLGYWGYPGWGYYFPPYYGVFSYNERAVSIDLLDLKNATPKAGGQNQITTIWNAMLRGSGVWTGANIDSMIAAVFTQSPYLSATGTK</sequence>
<feature type="signal peptide" evidence="1">
    <location>
        <begin position="1"/>
        <end position="15"/>
    </location>
</feature>
<evidence type="ECO:0000259" key="2">
    <source>
        <dbReference type="Pfam" id="PF13590"/>
    </source>
</evidence>
<dbReference type="RefSeq" id="WP_111599462.1">
    <property type="nucleotide sequence ID" value="NZ_QLLL01000008.1"/>
</dbReference>
<dbReference type="AlphaFoldDB" id="A0A327Q948"/>
<feature type="chain" id="PRO_5016415191" evidence="1">
    <location>
        <begin position="16"/>
        <end position="219"/>
    </location>
</feature>
<dbReference type="Gene3D" id="3.30.160.670">
    <property type="match status" value="1"/>
</dbReference>
<dbReference type="Pfam" id="PF13590">
    <property type="entry name" value="DUF4136"/>
    <property type="match status" value="1"/>
</dbReference>
<name>A0A327Q948_9BACT</name>
<keyword evidence="1" id="KW-0732">Signal</keyword>
<evidence type="ECO:0000313" key="4">
    <source>
        <dbReference type="Proteomes" id="UP000249547"/>
    </source>
</evidence>
<reference evidence="3 4" key="1">
    <citation type="submission" date="2018-06" db="EMBL/GenBank/DDBJ databases">
        <title>Genomic Encyclopedia of Archaeal and Bacterial Type Strains, Phase II (KMG-II): from individual species to whole genera.</title>
        <authorList>
            <person name="Goeker M."/>
        </authorList>
    </citation>
    <scope>NUCLEOTIDE SEQUENCE [LARGE SCALE GENOMIC DNA]</scope>
    <source>
        <strain evidence="3 4">DSM 23857</strain>
    </source>
</reference>
<dbReference type="Proteomes" id="UP000249547">
    <property type="component" value="Unassembled WGS sequence"/>
</dbReference>
<protein>
    <submittedName>
        <fullName evidence="3">Uncharacterized protein DUF4136</fullName>
    </submittedName>
</protein>